<keyword evidence="3 5" id="KW-0378">Hydrolase</keyword>
<keyword evidence="2 5" id="KW-0645">Protease</keyword>
<sequence length="1088" mass="111390">MRKRGRGGRVATAFAIVVSTVAAVGTWTEEPSSPAAGDSQRPQPAVTHQVTLLTGDRVTVRTGDRPSVQVVRGPGRAEVPYAVKAYAGHVFVEPADAASLIARGRLDERLFDVSRLAAWGYDDAHTADIPVITKGAAVLPYGHGTKNLPALGMSATRVPKSNAGAAWRDLTAGAAEPTTFATATTKMWLDGRSRVTDDVSAAQVGAPTAWSRGLTGDGVTVAVLDSGYDPAHPDLGGVVTQSRGFTDEGAADVTDRFGHGTHVASILAGSGAASNGRYKGIAPGAKLAIGKVCDDAGWCDSSWVLAGMVWAAQTAKARVVNLSLGGADSPGVDPLEEAVDTLTAQTGTLFVIAAGNDGRDGTIESPGGADAALTVGAVDSTDALAPFSSRGPRVGDHAVKPDVTAPGVEITAAKAAGSDLGTPVGTAYQRLSGTSMATPHVAAAAAIVAQQHPDWTAPRLKAALTGSAHPGADRSAYHEGTGRLDIARAVTQQVAATPSSVSAALAWPHAAGQSAARAYTYANDGTAPVTLALRTSGVPSNLVRLSPSSVTLQPGATARVTATIGADGVAPGTYSGLITATSADGKVVVRTGVGAYIEPEAYDVTVSAVGRDGQPNDTGVDFFDPATGAVTRAQTAGGTATVRLRAKRYIVHAAVFTQGTDVSSLLQPYTVGVSDHHVTLDARAAKPVTVTIDRADATATLDAMSAYNGRGGAFVGIGGGRPGRVSVLPVQDHDVVFNVQSLWTRQDATETAPSAYRYDLADVVRGQVPADPTYHHRTAELAAIRMNWRTPAAETIGSHVWAPVLPDVFLSVGTGIPMRLPAAQTEYVTPRQTYSRSLYCGPDDRSLLQGSTLTAPNASYAAKAYAETWNAAAVGPAFPGTGGGDRTGDVLTYGGDGLFSDAASGHVGRDVRATGTVRLTRGSTVVKTATLNGGYAALTATLPAAPATYTLSVSAQRPVAPSTAVTTAWTFRSGHTANRRPLPLQAVRFPVPGLDDANQAAAGATVRLPVRVVRNPGAPSAPVAELTVQISTDDGRTWQNVPVARSGGGWVATVTNPATAGYVSLRATATDSAGDSVEQTIVRAYSIR</sequence>
<comment type="similarity">
    <text evidence="1 5">Belongs to the peptidase S8 family.</text>
</comment>
<dbReference type="PANTHER" id="PTHR43806">
    <property type="entry name" value="PEPTIDASE S8"/>
    <property type="match status" value="1"/>
</dbReference>
<dbReference type="InterPro" id="IPR023828">
    <property type="entry name" value="Peptidase_S8_Ser-AS"/>
</dbReference>
<keyword evidence="9" id="KW-1185">Reference proteome</keyword>
<accession>A0ABP8U6K0</accession>
<dbReference type="Gene3D" id="2.60.40.10">
    <property type="entry name" value="Immunoglobulins"/>
    <property type="match status" value="1"/>
</dbReference>
<evidence type="ECO:0000256" key="2">
    <source>
        <dbReference type="ARBA" id="ARBA00022670"/>
    </source>
</evidence>
<dbReference type="EMBL" id="BAABHK010000002">
    <property type="protein sequence ID" value="GAA4623578.1"/>
    <property type="molecule type" value="Genomic_DNA"/>
</dbReference>
<feature type="signal peptide" evidence="6">
    <location>
        <begin position="1"/>
        <end position="22"/>
    </location>
</feature>
<dbReference type="PROSITE" id="PS00138">
    <property type="entry name" value="SUBTILASE_SER"/>
    <property type="match status" value="1"/>
</dbReference>
<evidence type="ECO:0000256" key="5">
    <source>
        <dbReference type="PROSITE-ProRule" id="PRU01240"/>
    </source>
</evidence>
<protein>
    <submittedName>
        <fullName evidence="8">S8 family serine peptidase</fullName>
    </submittedName>
</protein>
<dbReference type="Pfam" id="PF00082">
    <property type="entry name" value="Peptidase_S8"/>
    <property type="match status" value="1"/>
</dbReference>
<name>A0ABP8U6K0_9ACTN</name>
<dbReference type="InterPro" id="IPR015500">
    <property type="entry name" value="Peptidase_S8_subtilisin-rel"/>
</dbReference>
<dbReference type="PANTHER" id="PTHR43806:SF65">
    <property type="entry name" value="SERINE PROTEASE APRX"/>
    <property type="match status" value="1"/>
</dbReference>
<dbReference type="InterPro" id="IPR050131">
    <property type="entry name" value="Peptidase_S8_subtilisin-like"/>
</dbReference>
<dbReference type="RefSeq" id="WP_345430411.1">
    <property type="nucleotide sequence ID" value="NZ_BAABHK010000002.1"/>
</dbReference>
<dbReference type="PRINTS" id="PR00723">
    <property type="entry name" value="SUBTILISIN"/>
</dbReference>
<evidence type="ECO:0000256" key="3">
    <source>
        <dbReference type="ARBA" id="ARBA00022801"/>
    </source>
</evidence>
<feature type="active site" description="Charge relay system" evidence="5">
    <location>
        <position position="435"/>
    </location>
</feature>
<dbReference type="PROSITE" id="PS51892">
    <property type="entry name" value="SUBTILASE"/>
    <property type="match status" value="1"/>
</dbReference>
<feature type="domain" description="Peptidase S8/S53" evidence="7">
    <location>
        <begin position="216"/>
        <end position="471"/>
    </location>
</feature>
<evidence type="ECO:0000259" key="7">
    <source>
        <dbReference type="Pfam" id="PF00082"/>
    </source>
</evidence>
<dbReference type="PROSITE" id="PS00137">
    <property type="entry name" value="SUBTILASE_HIS"/>
    <property type="match status" value="1"/>
</dbReference>
<evidence type="ECO:0000313" key="8">
    <source>
        <dbReference type="EMBL" id="GAA4623578.1"/>
    </source>
</evidence>
<organism evidence="8 9">
    <name type="scientific">Actinoallomurus vinaceus</name>
    <dbReference type="NCBI Taxonomy" id="1080074"/>
    <lineage>
        <taxon>Bacteria</taxon>
        <taxon>Bacillati</taxon>
        <taxon>Actinomycetota</taxon>
        <taxon>Actinomycetes</taxon>
        <taxon>Streptosporangiales</taxon>
        <taxon>Thermomonosporaceae</taxon>
        <taxon>Actinoallomurus</taxon>
    </lineage>
</organism>
<dbReference type="Proteomes" id="UP001501442">
    <property type="component" value="Unassembled WGS sequence"/>
</dbReference>
<dbReference type="InterPro" id="IPR036852">
    <property type="entry name" value="Peptidase_S8/S53_dom_sf"/>
</dbReference>
<reference evidence="9" key="1">
    <citation type="journal article" date="2019" name="Int. J. Syst. Evol. Microbiol.">
        <title>The Global Catalogue of Microorganisms (GCM) 10K type strain sequencing project: providing services to taxonomists for standard genome sequencing and annotation.</title>
        <authorList>
            <consortium name="The Broad Institute Genomics Platform"/>
            <consortium name="The Broad Institute Genome Sequencing Center for Infectious Disease"/>
            <person name="Wu L."/>
            <person name="Ma J."/>
        </authorList>
    </citation>
    <scope>NUCLEOTIDE SEQUENCE [LARGE SCALE GENOMIC DNA]</scope>
    <source>
        <strain evidence="9">JCM 17939</strain>
    </source>
</reference>
<evidence type="ECO:0000313" key="9">
    <source>
        <dbReference type="Proteomes" id="UP001501442"/>
    </source>
</evidence>
<evidence type="ECO:0000256" key="6">
    <source>
        <dbReference type="SAM" id="SignalP"/>
    </source>
</evidence>
<comment type="caution">
    <text evidence="8">The sequence shown here is derived from an EMBL/GenBank/DDBJ whole genome shotgun (WGS) entry which is preliminary data.</text>
</comment>
<feature type="chain" id="PRO_5045633606" evidence="6">
    <location>
        <begin position="23"/>
        <end position="1088"/>
    </location>
</feature>
<feature type="active site" description="Charge relay system" evidence="5">
    <location>
        <position position="225"/>
    </location>
</feature>
<keyword evidence="6" id="KW-0732">Signal</keyword>
<evidence type="ECO:0000256" key="1">
    <source>
        <dbReference type="ARBA" id="ARBA00011073"/>
    </source>
</evidence>
<dbReference type="Gene3D" id="3.40.50.200">
    <property type="entry name" value="Peptidase S8/S53 domain"/>
    <property type="match status" value="1"/>
</dbReference>
<keyword evidence="4 5" id="KW-0720">Serine protease</keyword>
<dbReference type="InterPro" id="IPR013783">
    <property type="entry name" value="Ig-like_fold"/>
</dbReference>
<proteinExistence type="inferred from homology"/>
<dbReference type="SUPFAM" id="SSF52743">
    <property type="entry name" value="Subtilisin-like"/>
    <property type="match status" value="1"/>
</dbReference>
<gene>
    <name evidence="8" type="ORF">GCM10023196_020290</name>
</gene>
<feature type="active site" description="Charge relay system" evidence="5">
    <location>
        <position position="259"/>
    </location>
</feature>
<evidence type="ECO:0000256" key="4">
    <source>
        <dbReference type="ARBA" id="ARBA00022825"/>
    </source>
</evidence>
<dbReference type="InterPro" id="IPR000209">
    <property type="entry name" value="Peptidase_S8/S53_dom"/>
</dbReference>
<dbReference type="InterPro" id="IPR022398">
    <property type="entry name" value="Peptidase_S8_His-AS"/>
</dbReference>